<protein>
    <submittedName>
        <fullName evidence="2">Uncharacterized protein</fullName>
    </submittedName>
</protein>
<gene>
    <name evidence="2" type="ORF">E6K72_04065</name>
</gene>
<keyword evidence="1" id="KW-1133">Transmembrane helix</keyword>
<evidence type="ECO:0000256" key="1">
    <source>
        <dbReference type="SAM" id="Phobius"/>
    </source>
</evidence>
<name>A0A538T037_UNCEI</name>
<keyword evidence="1" id="KW-0812">Transmembrane</keyword>
<proteinExistence type="predicted"/>
<evidence type="ECO:0000313" key="2">
    <source>
        <dbReference type="EMBL" id="TMQ57008.1"/>
    </source>
</evidence>
<keyword evidence="1" id="KW-0472">Membrane</keyword>
<dbReference type="AlphaFoldDB" id="A0A538T037"/>
<dbReference type="Proteomes" id="UP000317716">
    <property type="component" value="Unassembled WGS sequence"/>
</dbReference>
<evidence type="ECO:0000313" key="3">
    <source>
        <dbReference type="Proteomes" id="UP000317716"/>
    </source>
</evidence>
<accession>A0A538T037</accession>
<organism evidence="2 3">
    <name type="scientific">Eiseniibacteriota bacterium</name>
    <dbReference type="NCBI Taxonomy" id="2212470"/>
    <lineage>
        <taxon>Bacteria</taxon>
        <taxon>Candidatus Eiseniibacteriota</taxon>
    </lineage>
</organism>
<reference evidence="2 3" key="1">
    <citation type="journal article" date="2019" name="Nat. Microbiol.">
        <title>Mediterranean grassland soil C-N compound turnover is dependent on rainfall and depth, and is mediated by genomically divergent microorganisms.</title>
        <authorList>
            <person name="Diamond S."/>
            <person name="Andeer P.F."/>
            <person name="Li Z."/>
            <person name="Crits-Christoph A."/>
            <person name="Burstein D."/>
            <person name="Anantharaman K."/>
            <person name="Lane K.R."/>
            <person name="Thomas B.C."/>
            <person name="Pan C."/>
            <person name="Northen T.R."/>
            <person name="Banfield J.F."/>
        </authorList>
    </citation>
    <scope>NUCLEOTIDE SEQUENCE [LARGE SCALE GENOMIC DNA]</scope>
    <source>
        <strain evidence="2">WS_2</strain>
    </source>
</reference>
<comment type="caution">
    <text evidence="2">The sequence shown here is derived from an EMBL/GenBank/DDBJ whole genome shotgun (WGS) entry which is preliminary data.</text>
</comment>
<sequence>MRSGASCRQQYEAFTRTLELVGSLPRVEPAPDLLERVLSRARRATAAPDLVPARSRGWIPVTAAAALVMIAGWLALPWIGLRNDRRETATSVMAQREPVRLGSVVAPAAPSGPAVAAPTKPEGLLGAASGLRVRTDSLFDHTEDVEFILDPVRLQRGRATVTKPPTIRGEKAVISF</sequence>
<feature type="transmembrane region" description="Helical" evidence="1">
    <location>
        <begin position="57"/>
        <end position="76"/>
    </location>
</feature>
<dbReference type="EMBL" id="VBOS01000139">
    <property type="protein sequence ID" value="TMQ57008.1"/>
    <property type="molecule type" value="Genomic_DNA"/>
</dbReference>